<dbReference type="PANTHER" id="PTHR48021">
    <property type="match status" value="1"/>
</dbReference>
<keyword evidence="4 6" id="KW-1133">Transmembrane helix</keyword>
<feature type="transmembrane region" description="Helical" evidence="6">
    <location>
        <begin position="327"/>
        <end position="347"/>
    </location>
</feature>
<dbReference type="InterPro" id="IPR020846">
    <property type="entry name" value="MFS_dom"/>
</dbReference>
<sequence>MSLTWPSPILVKLRNPNENPITTSLDNNQISWIVSVSFLASVFTTILMGFIVNRFGKKQWLVFAYLPRITSGFIYVFATSYWMIIIGRILNGISDVLILNSVASYSAEIASKEIRGSLGTIPQILSSLGMLISLSLGPYVSYFVLNVTFTSIVILTFIPILLLPESPHFLYSKGRYIEAFNVLKYFRDSETLALIEMNEYGKEKNIEIDREAILKNKLFIKGTILGIMLGLGTQLMGYNTVSYYLQTVLESTKTSVEPALASVIVGVLQLLGSLFSSSVIDRFGRKPILVFTSIGMAVGMMGLGVFFKVLEINANSIFGFINYLPLVSLGIVVLCFNSGIGSVYLLLFSELLDTSNVLKNAKVMLLQEVNEPTLNLAVSKAASLMGATDVSIKDKLVWEYDYLGRVFSMMCDIIFVSTSTHGCVGRFAEQSSVPVMCVRSRAHASLQALATIMTIIEEYGTMNCIDIAYIGKAHPVLNSYLLLCPMLGANLKFKCCCDKCPVSPLLYKASEDMTKKSQTVVKQCKHKDDVLHQSCVVIAGPATNKEDKIKEFKFGVEDIKRCNNVNKWIFFHTLPRGAEIDDQLFMHMNARTFNAVNNMQYIAAALMAKAVQGHVF</sequence>
<name>A0A0N1IE63_PAPMA</name>
<gene>
    <name evidence="8" type="ORF">RR48_01636</name>
</gene>
<evidence type="ECO:0000259" key="7">
    <source>
        <dbReference type="PROSITE" id="PS50850"/>
    </source>
</evidence>
<dbReference type="GO" id="GO:0006520">
    <property type="term" value="P:amino acid metabolic process"/>
    <property type="evidence" value="ECO:0007669"/>
    <property type="project" value="InterPro"/>
</dbReference>
<evidence type="ECO:0000256" key="2">
    <source>
        <dbReference type="ARBA" id="ARBA00022679"/>
    </source>
</evidence>
<evidence type="ECO:0000256" key="6">
    <source>
        <dbReference type="SAM" id="Phobius"/>
    </source>
</evidence>
<dbReference type="EMBL" id="LADJ01026996">
    <property type="protein sequence ID" value="KPJ21148.1"/>
    <property type="molecule type" value="Genomic_DNA"/>
</dbReference>
<feature type="transmembrane region" description="Helical" evidence="6">
    <location>
        <begin position="30"/>
        <end position="52"/>
    </location>
</feature>
<dbReference type="Gene3D" id="1.20.1250.20">
    <property type="entry name" value="MFS general substrate transporter like domains"/>
    <property type="match status" value="1"/>
</dbReference>
<feature type="transmembrane region" description="Helical" evidence="6">
    <location>
        <begin position="72"/>
        <end position="90"/>
    </location>
</feature>
<comment type="subcellular location">
    <subcellularLocation>
        <location evidence="1">Membrane</location>
        <topology evidence="1">Multi-pass membrane protein</topology>
    </subcellularLocation>
</comment>
<dbReference type="InterPro" id="IPR036259">
    <property type="entry name" value="MFS_trans_sf"/>
</dbReference>
<evidence type="ECO:0000256" key="5">
    <source>
        <dbReference type="ARBA" id="ARBA00023136"/>
    </source>
</evidence>
<keyword evidence="3 6" id="KW-0812">Transmembrane</keyword>
<evidence type="ECO:0000256" key="4">
    <source>
        <dbReference type="ARBA" id="ARBA00022989"/>
    </source>
</evidence>
<dbReference type="Pfam" id="PF00185">
    <property type="entry name" value="OTCace"/>
    <property type="match status" value="1"/>
</dbReference>
<feature type="transmembrane region" description="Helical" evidence="6">
    <location>
        <begin position="288"/>
        <end position="307"/>
    </location>
</feature>
<dbReference type="InterPro" id="IPR005828">
    <property type="entry name" value="MFS_sugar_transport-like"/>
</dbReference>
<dbReference type="InterPro" id="IPR036901">
    <property type="entry name" value="Asp/Orn_carbamoylTrfase_sf"/>
</dbReference>
<feature type="transmembrane region" description="Helical" evidence="6">
    <location>
        <begin position="218"/>
        <end position="238"/>
    </location>
</feature>
<evidence type="ECO:0000256" key="3">
    <source>
        <dbReference type="ARBA" id="ARBA00022692"/>
    </source>
</evidence>
<organism evidence="8 9">
    <name type="scientific">Papilio machaon</name>
    <name type="common">Old World swallowtail butterfly</name>
    <dbReference type="NCBI Taxonomy" id="76193"/>
    <lineage>
        <taxon>Eukaryota</taxon>
        <taxon>Metazoa</taxon>
        <taxon>Ecdysozoa</taxon>
        <taxon>Arthropoda</taxon>
        <taxon>Hexapoda</taxon>
        <taxon>Insecta</taxon>
        <taxon>Pterygota</taxon>
        <taxon>Neoptera</taxon>
        <taxon>Endopterygota</taxon>
        <taxon>Lepidoptera</taxon>
        <taxon>Glossata</taxon>
        <taxon>Ditrysia</taxon>
        <taxon>Papilionoidea</taxon>
        <taxon>Papilionidae</taxon>
        <taxon>Papilioninae</taxon>
        <taxon>Papilio</taxon>
    </lineage>
</organism>
<accession>A0A0N1IE63</accession>
<dbReference type="PROSITE" id="PS50850">
    <property type="entry name" value="MFS"/>
    <property type="match status" value="1"/>
</dbReference>
<dbReference type="AlphaFoldDB" id="A0A0N1IE63"/>
<keyword evidence="2" id="KW-0808">Transferase</keyword>
<dbReference type="InParanoid" id="A0A0N1IE63"/>
<feature type="transmembrane region" description="Helical" evidence="6">
    <location>
        <begin position="258"/>
        <end position="276"/>
    </location>
</feature>
<protein>
    <submittedName>
        <fullName evidence="8">Facilitated trehalose transporter Tret1</fullName>
    </submittedName>
</protein>
<dbReference type="GO" id="GO:0016597">
    <property type="term" value="F:amino acid binding"/>
    <property type="evidence" value="ECO:0007669"/>
    <property type="project" value="InterPro"/>
</dbReference>
<dbReference type="Gene3D" id="3.40.50.1370">
    <property type="entry name" value="Aspartate/ornithine carbamoyltransferase"/>
    <property type="match status" value="1"/>
</dbReference>
<evidence type="ECO:0000313" key="8">
    <source>
        <dbReference type="EMBL" id="KPJ21148.1"/>
    </source>
</evidence>
<dbReference type="Proteomes" id="UP000053240">
    <property type="component" value="Unassembled WGS sequence"/>
</dbReference>
<comment type="caution">
    <text evidence="8">The sequence shown here is derived from an EMBL/GenBank/DDBJ whole genome shotgun (WGS) entry which is preliminary data.</text>
</comment>
<proteinExistence type="predicted"/>
<reference evidence="8 9" key="1">
    <citation type="journal article" date="2015" name="Nat. Commun.">
        <title>Outbred genome sequencing and CRISPR/Cas9 gene editing in butterflies.</title>
        <authorList>
            <person name="Li X."/>
            <person name="Fan D."/>
            <person name="Zhang W."/>
            <person name="Liu G."/>
            <person name="Zhang L."/>
            <person name="Zhao L."/>
            <person name="Fang X."/>
            <person name="Chen L."/>
            <person name="Dong Y."/>
            <person name="Chen Y."/>
            <person name="Ding Y."/>
            <person name="Zhao R."/>
            <person name="Feng M."/>
            <person name="Zhu Y."/>
            <person name="Feng Y."/>
            <person name="Jiang X."/>
            <person name="Zhu D."/>
            <person name="Xiang H."/>
            <person name="Feng X."/>
            <person name="Li S."/>
            <person name="Wang J."/>
            <person name="Zhang G."/>
            <person name="Kronforst M.R."/>
            <person name="Wang W."/>
        </authorList>
    </citation>
    <scope>NUCLEOTIDE SEQUENCE [LARGE SCALE GENOMIC DNA]</scope>
    <source>
        <strain evidence="8">Ya'a_city_454_Pm</strain>
        <tissue evidence="8">Whole body</tissue>
    </source>
</reference>
<dbReference type="SUPFAM" id="SSF53671">
    <property type="entry name" value="Aspartate/ornithine carbamoyltransferase"/>
    <property type="match status" value="1"/>
</dbReference>
<dbReference type="GO" id="GO:0022857">
    <property type="term" value="F:transmembrane transporter activity"/>
    <property type="evidence" value="ECO:0007669"/>
    <property type="project" value="InterPro"/>
</dbReference>
<dbReference type="PANTHER" id="PTHR48021:SF1">
    <property type="entry name" value="GH07001P-RELATED"/>
    <property type="match status" value="1"/>
</dbReference>
<feature type="domain" description="Major facilitator superfamily (MFS) profile" evidence="7">
    <location>
        <begin position="1"/>
        <end position="420"/>
    </location>
</feature>
<keyword evidence="9" id="KW-1185">Reference proteome</keyword>
<feature type="transmembrane region" description="Helical" evidence="6">
    <location>
        <begin position="139"/>
        <end position="163"/>
    </location>
</feature>
<evidence type="ECO:0000256" key="1">
    <source>
        <dbReference type="ARBA" id="ARBA00004141"/>
    </source>
</evidence>
<dbReference type="GO" id="GO:0016743">
    <property type="term" value="F:carboxyl- or carbamoyltransferase activity"/>
    <property type="evidence" value="ECO:0007669"/>
    <property type="project" value="InterPro"/>
</dbReference>
<evidence type="ECO:0000313" key="9">
    <source>
        <dbReference type="Proteomes" id="UP000053240"/>
    </source>
</evidence>
<dbReference type="SUPFAM" id="SSF103473">
    <property type="entry name" value="MFS general substrate transporter"/>
    <property type="match status" value="1"/>
</dbReference>
<dbReference type="GO" id="GO:0016020">
    <property type="term" value="C:membrane"/>
    <property type="evidence" value="ECO:0007669"/>
    <property type="project" value="UniProtKB-SubCell"/>
</dbReference>
<dbReference type="Pfam" id="PF00083">
    <property type="entry name" value="Sugar_tr"/>
    <property type="match status" value="1"/>
</dbReference>
<dbReference type="InterPro" id="IPR006131">
    <property type="entry name" value="Asp_carbamoyltransf_Asp/Orn-bd"/>
</dbReference>
<dbReference type="InterPro" id="IPR050549">
    <property type="entry name" value="MFS_Trehalose_Transporter"/>
</dbReference>
<keyword evidence="5 6" id="KW-0472">Membrane</keyword>